<dbReference type="AlphaFoldDB" id="A0A646KWV8"/>
<dbReference type="PROSITE" id="PS50043">
    <property type="entry name" value="HTH_LUXR_2"/>
    <property type="match status" value="1"/>
</dbReference>
<keyword evidence="1 3" id="KW-0597">Phosphoprotein</keyword>
<accession>A0A646KWV8</accession>
<evidence type="ECO:0000256" key="1">
    <source>
        <dbReference type="ARBA" id="ARBA00022553"/>
    </source>
</evidence>
<evidence type="ECO:0000256" key="3">
    <source>
        <dbReference type="PROSITE-ProRule" id="PRU00169"/>
    </source>
</evidence>
<dbReference type="InterPro" id="IPR039420">
    <property type="entry name" value="WalR-like"/>
</dbReference>
<dbReference type="InterPro" id="IPR036388">
    <property type="entry name" value="WH-like_DNA-bd_sf"/>
</dbReference>
<dbReference type="Pfam" id="PF00072">
    <property type="entry name" value="Response_reg"/>
    <property type="match status" value="1"/>
</dbReference>
<evidence type="ECO:0000313" key="8">
    <source>
        <dbReference type="Proteomes" id="UP000419138"/>
    </source>
</evidence>
<dbReference type="SUPFAM" id="SSF46894">
    <property type="entry name" value="C-terminal effector domain of the bipartite response regulators"/>
    <property type="match status" value="1"/>
</dbReference>
<dbReference type="InterPro" id="IPR058245">
    <property type="entry name" value="NreC/VraR/RcsB-like_REC"/>
</dbReference>
<keyword evidence="8" id="KW-1185">Reference proteome</keyword>
<comment type="caution">
    <text evidence="7">The sequence shown here is derived from an EMBL/GenBank/DDBJ whole genome shotgun (WGS) entry which is preliminary data.</text>
</comment>
<dbReference type="PRINTS" id="PR00038">
    <property type="entry name" value="HTHLUXR"/>
</dbReference>
<dbReference type="SMART" id="SM00421">
    <property type="entry name" value="HTH_LUXR"/>
    <property type="match status" value="1"/>
</dbReference>
<organism evidence="7 8">
    <name type="scientific">Streptomyces jumonjinensis</name>
    <dbReference type="NCBI Taxonomy" id="1945"/>
    <lineage>
        <taxon>Bacteria</taxon>
        <taxon>Bacillati</taxon>
        <taxon>Actinomycetota</taxon>
        <taxon>Actinomycetes</taxon>
        <taxon>Kitasatosporales</taxon>
        <taxon>Streptomycetaceae</taxon>
        <taxon>Streptomyces</taxon>
    </lineage>
</organism>
<dbReference type="GO" id="GO:0000160">
    <property type="term" value="P:phosphorelay signal transduction system"/>
    <property type="evidence" value="ECO:0007669"/>
    <property type="project" value="InterPro"/>
</dbReference>
<dbReference type="CDD" id="cd06170">
    <property type="entry name" value="LuxR_C_like"/>
    <property type="match status" value="1"/>
</dbReference>
<protein>
    <submittedName>
        <fullName evidence="7">Response regulator transcription factor</fullName>
    </submittedName>
</protein>
<dbReference type="InterPro" id="IPR011006">
    <property type="entry name" value="CheY-like_superfamily"/>
</dbReference>
<dbReference type="Gene3D" id="3.40.50.2300">
    <property type="match status" value="1"/>
</dbReference>
<evidence type="ECO:0000259" key="6">
    <source>
        <dbReference type="PROSITE" id="PS50110"/>
    </source>
</evidence>
<dbReference type="Gene3D" id="1.10.10.10">
    <property type="entry name" value="Winged helix-like DNA-binding domain superfamily/Winged helix DNA-binding domain"/>
    <property type="match status" value="1"/>
</dbReference>
<dbReference type="PROSITE" id="PS50110">
    <property type="entry name" value="RESPONSE_REGULATORY"/>
    <property type="match status" value="1"/>
</dbReference>
<feature type="region of interest" description="Disordered" evidence="4">
    <location>
        <begin position="229"/>
        <end position="255"/>
    </location>
</feature>
<name>A0A646KWV8_STRJU</name>
<proteinExistence type="predicted"/>
<dbReference type="SMART" id="SM00448">
    <property type="entry name" value="REC"/>
    <property type="match status" value="1"/>
</dbReference>
<sequence>MTGPGASPSAGGSVSRTRIVLADDHALFRETLGDLLNAQPTLTVVGHAADGAEVVRCVAAAQPDVLLLDLHMPHSHGANTVRDIIRASPRTRILCLSAYAESYLVDEVLAAGARGFLHKGIDRAALLTAIERSLTEPRRLTVLVPGGTAARVPLEEPLSRREHQVLVGAASAKSNRQIADWLDITEGTVKRHLNSVFRKLGAVSRLDAVNKAVRASLIPAPAIPVAAARRSPGRRLAPETAADPAFHLSDGGGTP</sequence>
<dbReference type="Proteomes" id="UP000419138">
    <property type="component" value="Unassembled WGS sequence"/>
</dbReference>
<dbReference type="GO" id="GO:0006355">
    <property type="term" value="P:regulation of DNA-templated transcription"/>
    <property type="evidence" value="ECO:0007669"/>
    <property type="project" value="InterPro"/>
</dbReference>
<dbReference type="Pfam" id="PF00196">
    <property type="entry name" value="GerE"/>
    <property type="match status" value="1"/>
</dbReference>
<dbReference type="PANTHER" id="PTHR43214">
    <property type="entry name" value="TWO-COMPONENT RESPONSE REGULATOR"/>
    <property type="match status" value="1"/>
</dbReference>
<dbReference type="EMBL" id="VCLA01000201">
    <property type="protein sequence ID" value="MQT05496.1"/>
    <property type="molecule type" value="Genomic_DNA"/>
</dbReference>
<evidence type="ECO:0000259" key="5">
    <source>
        <dbReference type="PROSITE" id="PS50043"/>
    </source>
</evidence>
<dbReference type="RefSeq" id="WP_153526960.1">
    <property type="nucleotide sequence ID" value="NZ_JBEPDZ010000027.1"/>
</dbReference>
<dbReference type="CDD" id="cd17535">
    <property type="entry name" value="REC_NarL-like"/>
    <property type="match status" value="1"/>
</dbReference>
<evidence type="ECO:0000256" key="2">
    <source>
        <dbReference type="ARBA" id="ARBA00023125"/>
    </source>
</evidence>
<feature type="domain" description="Response regulatory" evidence="6">
    <location>
        <begin position="18"/>
        <end position="134"/>
    </location>
</feature>
<dbReference type="InterPro" id="IPR016032">
    <property type="entry name" value="Sig_transdc_resp-reg_C-effctor"/>
</dbReference>
<dbReference type="GO" id="GO:0003677">
    <property type="term" value="F:DNA binding"/>
    <property type="evidence" value="ECO:0007669"/>
    <property type="project" value="UniProtKB-KW"/>
</dbReference>
<evidence type="ECO:0000313" key="7">
    <source>
        <dbReference type="EMBL" id="MQT05496.1"/>
    </source>
</evidence>
<reference evidence="7 8" key="1">
    <citation type="submission" date="2019-05" db="EMBL/GenBank/DDBJ databases">
        <title>Comparative genomics and metabolomics analyses of clavulanic acid producing Streptomyces species provides insight into specialized metabolism and evolution of beta-lactam biosynthetic gene clusters.</title>
        <authorList>
            <person name="Moore M.A."/>
            <person name="Cruz-Morales P."/>
            <person name="Barona Gomez F."/>
            <person name="Kapil T."/>
        </authorList>
    </citation>
    <scope>NUCLEOTIDE SEQUENCE [LARGE SCALE GENOMIC DNA]</scope>
    <source>
        <strain evidence="7 8">NRRL 5741</strain>
    </source>
</reference>
<evidence type="ECO:0000256" key="4">
    <source>
        <dbReference type="SAM" id="MobiDB-lite"/>
    </source>
</evidence>
<feature type="domain" description="HTH luxR-type" evidence="5">
    <location>
        <begin position="151"/>
        <end position="216"/>
    </location>
</feature>
<dbReference type="InterPro" id="IPR001789">
    <property type="entry name" value="Sig_transdc_resp-reg_receiver"/>
</dbReference>
<keyword evidence="2" id="KW-0238">DNA-binding</keyword>
<feature type="modified residue" description="4-aspartylphosphate" evidence="3">
    <location>
        <position position="69"/>
    </location>
</feature>
<gene>
    <name evidence="7" type="ORF">FF041_37000</name>
</gene>
<dbReference type="OrthoDB" id="9808843at2"/>
<dbReference type="InterPro" id="IPR000792">
    <property type="entry name" value="Tscrpt_reg_LuxR_C"/>
</dbReference>
<dbReference type="SUPFAM" id="SSF52172">
    <property type="entry name" value="CheY-like"/>
    <property type="match status" value="1"/>
</dbReference>